<gene>
    <name evidence="2" type="ORF">EVAR_6018_1</name>
</gene>
<dbReference type="AlphaFoldDB" id="A0A4C1T9K2"/>
<feature type="region of interest" description="Disordered" evidence="1">
    <location>
        <begin position="32"/>
        <end position="52"/>
    </location>
</feature>
<feature type="region of interest" description="Disordered" evidence="1">
    <location>
        <begin position="109"/>
        <end position="141"/>
    </location>
</feature>
<accession>A0A4C1T9K2</accession>
<organism evidence="2 3">
    <name type="scientific">Eumeta variegata</name>
    <name type="common">Bagworm moth</name>
    <name type="synonym">Eumeta japonica</name>
    <dbReference type="NCBI Taxonomy" id="151549"/>
    <lineage>
        <taxon>Eukaryota</taxon>
        <taxon>Metazoa</taxon>
        <taxon>Ecdysozoa</taxon>
        <taxon>Arthropoda</taxon>
        <taxon>Hexapoda</taxon>
        <taxon>Insecta</taxon>
        <taxon>Pterygota</taxon>
        <taxon>Neoptera</taxon>
        <taxon>Endopterygota</taxon>
        <taxon>Lepidoptera</taxon>
        <taxon>Glossata</taxon>
        <taxon>Ditrysia</taxon>
        <taxon>Tineoidea</taxon>
        <taxon>Psychidae</taxon>
        <taxon>Oiketicinae</taxon>
        <taxon>Eumeta</taxon>
    </lineage>
</organism>
<keyword evidence="3" id="KW-1185">Reference proteome</keyword>
<reference evidence="2 3" key="1">
    <citation type="journal article" date="2019" name="Commun. Biol.">
        <title>The bagworm genome reveals a unique fibroin gene that provides high tensile strength.</title>
        <authorList>
            <person name="Kono N."/>
            <person name="Nakamura H."/>
            <person name="Ohtoshi R."/>
            <person name="Tomita M."/>
            <person name="Numata K."/>
            <person name="Arakawa K."/>
        </authorList>
    </citation>
    <scope>NUCLEOTIDE SEQUENCE [LARGE SCALE GENOMIC DNA]</scope>
</reference>
<proteinExistence type="predicted"/>
<comment type="caution">
    <text evidence="2">The sequence shown here is derived from an EMBL/GenBank/DDBJ whole genome shotgun (WGS) entry which is preliminary data.</text>
</comment>
<evidence type="ECO:0000313" key="3">
    <source>
        <dbReference type="Proteomes" id="UP000299102"/>
    </source>
</evidence>
<protein>
    <submittedName>
        <fullName evidence="2">Uncharacterized protein</fullName>
    </submittedName>
</protein>
<name>A0A4C1T9K2_EUMVA</name>
<evidence type="ECO:0000313" key="2">
    <source>
        <dbReference type="EMBL" id="GBP11193.1"/>
    </source>
</evidence>
<sequence length="153" mass="17895">MNLRKNLINQTCVDQQIFSGRWAFDPVILSKGKQANEPPESRTSPLPMDIRKPRVGALPASCEGKGYLMEGDRVDEREELGWYFCILTLELARLERKDCRANLKLVGTEREEKRMISSDRVKDRGNENESKSKKEIEKKKKNLNWEKVKERNW</sequence>
<dbReference type="Proteomes" id="UP000299102">
    <property type="component" value="Unassembled WGS sequence"/>
</dbReference>
<evidence type="ECO:0000256" key="1">
    <source>
        <dbReference type="SAM" id="MobiDB-lite"/>
    </source>
</evidence>
<dbReference type="EMBL" id="BGZK01000045">
    <property type="protein sequence ID" value="GBP11193.1"/>
    <property type="molecule type" value="Genomic_DNA"/>
</dbReference>